<dbReference type="OrthoDB" id="468542at2"/>
<comment type="caution">
    <text evidence="1">The sequence shown here is derived from an EMBL/GenBank/DDBJ whole genome shotgun (WGS) entry which is preliminary data.</text>
</comment>
<sequence>MKIHWKKLLFSLTIWLISEISLTLIGLDDLADYSEFICHQNVPEAIAIREFGKQEQRFGFSPPHPWGPFAKIAG</sequence>
<gene>
    <name evidence="1" type="ORF">BH720_08120</name>
</gene>
<dbReference type="EMBL" id="MJGC01000045">
    <property type="protein sequence ID" value="OEJ75733.1"/>
    <property type="molecule type" value="Genomic_DNA"/>
</dbReference>
<proteinExistence type="predicted"/>
<reference evidence="1" key="1">
    <citation type="submission" date="2016-09" db="EMBL/GenBank/DDBJ databases">
        <title>Draft genome of thermotolerant cyanobacterium Desertifilum sp. strain IPPAS B-1220.</title>
        <authorList>
            <person name="Sinetova M.A."/>
            <person name="Bolakhan K."/>
            <person name="Zayadan B.K."/>
            <person name="Mironov K.S."/>
            <person name="Ustinova V."/>
            <person name="Kupriyanova E.V."/>
            <person name="Sidorov R.A."/>
            <person name="Skrypnik A.N."/>
            <person name="Gogoleva N.E."/>
            <person name="Gogolev Y.V."/>
            <person name="Los D.A."/>
        </authorList>
    </citation>
    <scope>NUCLEOTIDE SEQUENCE [LARGE SCALE GENOMIC DNA]</scope>
    <source>
        <strain evidence="1">IPPAS B-1220</strain>
    </source>
</reference>
<organism evidence="1">
    <name type="scientific">Desertifilum tharense IPPAS B-1220</name>
    <dbReference type="NCBI Taxonomy" id="1781255"/>
    <lineage>
        <taxon>Bacteria</taxon>
        <taxon>Bacillati</taxon>
        <taxon>Cyanobacteriota</taxon>
        <taxon>Cyanophyceae</taxon>
        <taxon>Desertifilales</taxon>
        <taxon>Desertifilaceae</taxon>
        <taxon>Desertifilum</taxon>
    </lineage>
</organism>
<evidence type="ECO:0000313" key="1">
    <source>
        <dbReference type="EMBL" id="OEJ75733.1"/>
    </source>
</evidence>
<dbReference type="AlphaFoldDB" id="A0A1E5QN24"/>
<dbReference type="STRING" id="1781255.BH720_08120"/>
<name>A0A1E5QN24_9CYAN</name>
<protein>
    <submittedName>
        <fullName evidence="1">Uncharacterized protein</fullName>
    </submittedName>
</protein>
<dbReference type="RefSeq" id="WP_069966680.1">
    <property type="nucleotide sequence ID" value="NZ_CM124774.1"/>
</dbReference>
<accession>A0A1E5QN24</accession>